<accession>A0A162XJT8</accession>
<dbReference type="PANTHER" id="PTHR10492">
    <property type="match status" value="1"/>
</dbReference>
<name>A0A162XJT8_PHYB8</name>
<reference evidence="3" key="1">
    <citation type="submission" date="2015-06" db="EMBL/GenBank/DDBJ databases">
        <title>Expansion of signal transduction pathways in fungi by whole-genome duplication.</title>
        <authorList>
            <consortium name="DOE Joint Genome Institute"/>
            <person name="Corrochano L.M."/>
            <person name="Kuo A."/>
            <person name="Marcet-Houben M."/>
            <person name="Polaino S."/>
            <person name="Salamov A."/>
            <person name="Villalobos J.M."/>
            <person name="Alvarez M.I."/>
            <person name="Avalos J."/>
            <person name="Benito E.P."/>
            <person name="Benoit I."/>
            <person name="Burger G."/>
            <person name="Camino L.P."/>
            <person name="Canovas D."/>
            <person name="Cerda-Olmedo E."/>
            <person name="Cheng J.-F."/>
            <person name="Dominguez A."/>
            <person name="Elias M."/>
            <person name="Eslava A.P."/>
            <person name="Glaser F."/>
            <person name="Grimwood J."/>
            <person name="Gutierrez G."/>
            <person name="Heitman J."/>
            <person name="Henrissat B."/>
            <person name="Iturriaga E.A."/>
            <person name="Lang B.F."/>
            <person name="Lavin J.L."/>
            <person name="Lee S."/>
            <person name="Li W."/>
            <person name="Lindquist E."/>
            <person name="Lopez-Garcia S."/>
            <person name="Luque E.M."/>
            <person name="Marcos A.T."/>
            <person name="Martin J."/>
            <person name="McCluskey K."/>
            <person name="Medina H.R."/>
            <person name="Miralles-Duran A."/>
            <person name="Miyazaki A."/>
            <person name="Munoz-Torres E."/>
            <person name="Oguiza J.A."/>
            <person name="Ohm R."/>
            <person name="Olmedo M."/>
            <person name="Orejas M."/>
            <person name="Ortiz-Castellanos L."/>
            <person name="Pisabarro A.G."/>
            <person name="Rodriguez-Romero J."/>
            <person name="Ruiz-Herrera J."/>
            <person name="Ruiz-Vazquez R."/>
            <person name="Sanz C."/>
            <person name="Schackwitz W."/>
            <person name="Schmutz J."/>
            <person name="Shahriari M."/>
            <person name="Shelest E."/>
            <person name="Silva-Franco F."/>
            <person name="Soanes D."/>
            <person name="Syed K."/>
            <person name="Tagua V.G."/>
            <person name="Talbot N.J."/>
            <person name="Thon M."/>
            <person name="De vries R.P."/>
            <person name="Wiebenga A."/>
            <person name="Yadav J.S."/>
            <person name="Braun E.L."/>
            <person name="Baker S."/>
            <person name="Garre V."/>
            <person name="Horwitz B."/>
            <person name="Torres-Martinez S."/>
            <person name="Idnurm A."/>
            <person name="Herrera-Estrella A."/>
            <person name="Gabaldon T."/>
            <person name="Grigoriev I.V."/>
        </authorList>
    </citation>
    <scope>NUCLEOTIDE SEQUENCE [LARGE SCALE GENOMIC DNA]</scope>
    <source>
        <strain evidence="3">NRRL 1555(-)</strain>
    </source>
</reference>
<gene>
    <name evidence="2" type="ORF">PHYBLDRAFT_64279</name>
</gene>
<dbReference type="VEuPathDB" id="FungiDB:PHYBLDRAFT_64279"/>
<sequence length="127" mass="14481">MDTADHAYEQIPFGGKVIAFGVIRITDMLSQINEVALKMFPRDDRVYTYLDTAIYSNDPDVDNSRYPFEFDNFLICSKNLLDILKLKVDMSLMITREIDPKAGVCNGTKGVCFPSHMVHISIKRLDQ</sequence>
<dbReference type="RefSeq" id="XP_018293395.1">
    <property type="nucleotide sequence ID" value="XM_018441267.1"/>
</dbReference>
<dbReference type="GeneID" id="29002173"/>
<evidence type="ECO:0000259" key="1">
    <source>
        <dbReference type="Pfam" id="PF21530"/>
    </source>
</evidence>
<dbReference type="OrthoDB" id="1920387at2759"/>
<keyword evidence="3" id="KW-1185">Reference proteome</keyword>
<proteinExistence type="predicted"/>
<dbReference type="EMBL" id="KV440977">
    <property type="protein sequence ID" value="OAD75355.1"/>
    <property type="molecule type" value="Genomic_DNA"/>
</dbReference>
<dbReference type="PANTHER" id="PTHR10492:SF57">
    <property type="entry name" value="ATP-DEPENDENT DNA HELICASE"/>
    <property type="match status" value="1"/>
</dbReference>
<dbReference type="AlphaFoldDB" id="A0A162XJT8"/>
<evidence type="ECO:0000313" key="3">
    <source>
        <dbReference type="Proteomes" id="UP000077315"/>
    </source>
</evidence>
<dbReference type="Proteomes" id="UP000077315">
    <property type="component" value="Unassembled WGS sequence"/>
</dbReference>
<dbReference type="Pfam" id="PF21530">
    <property type="entry name" value="Pif1_2B_dom"/>
    <property type="match status" value="1"/>
</dbReference>
<organism evidence="2 3">
    <name type="scientific">Phycomyces blakesleeanus (strain ATCC 8743b / DSM 1359 / FGSC 10004 / NBRC 33097 / NRRL 1555)</name>
    <dbReference type="NCBI Taxonomy" id="763407"/>
    <lineage>
        <taxon>Eukaryota</taxon>
        <taxon>Fungi</taxon>
        <taxon>Fungi incertae sedis</taxon>
        <taxon>Mucoromycota</taxon>
        <taxon>Mucoromycotina</taxon>
        <taxon>Mucoromycetes</taxon>
        <taxon>Mucorales</taxon>
        <taxon>Phycomycetaceae</taxon>
        <taxon>Phycomyces</taxon>
    </lineage>
</organism>
<dbReference type="InterPro" id="IPR049163">
    <property type="entry name" value="Pif1-like_2B_dom"/>
</dbReference>
<evidence type="ECO:0000313" key="2">
    <source>
        <dbReference type="EMBL" id="OAD75355.1"/>
    </source>
</evidence>
<feature type="domain" description="DNA helicase Pif1-like 2B" evidence="1">
    <location>
        <begin position="70"/>
        <end position="111"/>
    </location>
</feature>
<protein>
    <recommendedName>
        <fullName evidence="1">DNA helicase Pif1-like 2B domain-containing protein</fullName>
    </recommendedName>
</protein>
<dbReference type="InParanoid" id="A0A162XJT8"/>